<dbReference type="InterPro" id="IPR017853">
    <property type="entry name" value="GH"/>
</dbReference>
<keyword evidence="4" id="KW-1185">Reference proteome</keyword>
<dbReference type="InterPro" id="IPR002477">
    <property type="entry name" value="Peptidoglycan-bd-like"/>
</dbReference>
<feature type="domain" description="Rv2525c-like glycoside hydrolase-like" evidence="2">
    <location>
        <begin position="306"/>
        <end position="468"/>
    </location>
</feature>
<evidence type="ECO:0000313" key="3">
    <source>
        <dbReference type="EMBL" id="GEM00306.1"/>
    </source>
</evidence>
<proteinExistence type="predicted"/>
<evidence type="ECO:0000313" key="4">
    <source>
        <dbReference type="Proteomes" id="UP000321049"/>
    </source>
</evidence>
<evidence type="ECO:0000259" key="1">
    <source>
        <dbReference type="Pfam" id="PF01471"/>
    </source>
</evidence>
<gene>
    <name evidence="3" type="ORF">CTE05_38520</name>
</gene>
<dbReference type="Gene3D" id="1.10.101.10">
    <property type="entry name" value="PGBD-like superfamily/PGBD"/>
    <property type="match status" value="1"/>
</dbReference>
<dbReference type="Proteomes" id="UP000321049">
    <property type="component" value="Unassembled WGS sequence"/>
</dbReference>
<dbReference type="CDD" id="cd06418">
    <property type="entry name" value="GH25_BacA-like"/>
    <property type="match status" value="1"/>
</dbReference>
<dbReference type="InterPro" id="IPR015020">
    <property type="entry name" value="Rv2525c-like_Glyco_Hydro-like"/>
</dbReference>
<dbReference type="EMBL" id="BJWH01000032">
    <property type="protein sequence ID" value="GEM00306.1"/>
    <property type="molecule type" value="Genomic_DNA"/>
</dbReference>
<name>A0A511JR52_9CELL</name>
<reference evidence="3 4" key="1">
    <citation type="submission" date="2019-07" db="EMBL/GenBank/DDBJ databases">
        <title>Whole genome shotgun sequence of Cellulomonas terrae NBRC 100819.</title>
        <authorList>
            <person name="Hosoyama A."/>
            <person name="Uohara A."/>
            <person name="Ohji S."/>
            <person name="Ichikawa N."/>
        </authorList>
    </citation>
    <scope>NUCLEOTIDE SEQUENCE [LARGE SCALE GENOMIC DNA]</scope>
    <source>
        <strain evidence="3 4">NBRC 100819</strain>
    </source>
</reference>
<dbReference type="InterPro" id="IPR036366">
    <property type="entry name" value="PGBDSf"/>
</dbReference>
<sequence length="810" mass="88563">MWVQTAQVWVNENYKDVPGYTEVPEDGRTGWRTMFALTRALQHELGITSLSDTFGPTTESRFTSQIGAITSATKARVVQILACALWCKGYFGGDILSGRYTEDIAASCSSVKRDMGLSDTSPDITVKIMKSILTMDAYVLVRGGDPTIRSAQRWLNATYLSRRDFAVVPADGIFSRDVQKGLMFAIQYEIGMADGTANGSFGPGTVAGLKEKGTVSLGMVDGTRRWVRLFQSALAFNRRPVPVDGSFGTSTKVAVQEFQEFVRLPSTGIGNFSTWASLLVSTGDPDRPGTACDTNVPITATTAAVLTGAGYSVVGRYLNGVTKRIQAVEIRTIHDAGMSLFPIFQEYNNAPGYFTGDIGYRHGSAAVLRARQLGIKPGAVIYFPVDWDATDGDIEALVIPWFEKVRDGVRRARANEYQIGVYGPRNVCQKVCDRGLAVSAFVGGISRGWSGNLGYPLPGAWAYDQIQELKVSTPTGLVEIDKVIVSPRAAPIGPDAVLPTPSRTVTDASGTRVEVNDWFWRLSELTYQAECALERSVGAFAVRKYATELVLYHLQKRKYDDMQFRAYTPQPESVMTDPVQAALLSAARQSFHDSAALVPVEDPLYDVANYAGDLEHFAASTRGYVQWSYTSDGSVGPGDLGAWALDLVTFWAEYATARSADSSLTVGSWCGYRLGYGAAGESSFGETDLIADIDAFLVAKRLLDDADRSLADAVREILTHDDDPRWRYRTFLRERFADDRTRIEAAVHHLFVNRTPWVFPAVSAKLDGARRPGEQADDGSVTEVELVTELPTLARVFADRLLGAPRPPLP</sequence>
<comment type="caution">
    <text evidence="3">The sequence shown here is derived from an EMBL/GenBank/DDBJ whole genome shotgun (WGS) entry which is preliminary data.</text>
</comment>
<feature type="domain" description="Peptidoglycan binding-like" evidence="1">
    <location>
        <begin position="228"/>
        <end position="278"/>
    </location>
</feature>
<dbReference type="SUPFAM" id="SSF47090">
    <property type="entry name" value="PGBD-like"/>
    <property type="match status" value="1"/>
</dbReference>
<dbReference type="Pfam" id="PF01471">
    <property type="entry name" value="PG_binding_1"/>
    <property type="match status" value="1"/>
</dbReference>
<dbReference type="AlphaFoldDB" id="A0A511JR52"/>
<dbReference type="Pfam" id="PF08924">
    <property type="entry name" value="Rv2525c_GlyHyd-like"/>
    <property type="match status" value="1"/>
</dbReference>
<accession>A0A511JR52</accession>
<dbReference type="Gene3D" id="3.20.20.80">
    <property type="entry name" value="Glycosidases"/>
    <property type="match status" value="1"/>
</dbReference>
<dbReference type="InterPro" id="IPR036365">
    <property type="entry name" value="PGBD-like_sf"/>
</dbReference>
<evidence type="ECO:0000259" key="2">
    <source>
        <dbReference type="Pfam" id="PF08924"/>
    </source>
</evidence>
<organism evidence="3 4">
    <name type="scientific">Cellulomonas terrae</name>
    <dbReference type="NCBI Taxonomy" id="311234"/>
    <lineage>
        <taxon>Bacteria</taxon>
        <taxon>Bacillati</taxon>
        <taxon>Actinomycetota</taxon>
        <taxon>Actinomycetes</taxon>
        <taxon>Micrococcales</taxon>
        <taxon>Cellulomonadaceae</taxon>
        <taxon>Cellulomonas</taxon>
    </lineage>
</organism>
<protein>
    <submittedName>
        <fullName evidence="3">Uncharacterized protein</fullName>
    </submittedName>
</protein>
<dbReference type="SUPFAM" id="SSF51445">
    <property type="entry name" value="(Trans)glycosidases"/>
    <property type="match status" value="1"/>
</dbReference>